<dbReference type="Proteomes" id="UP001307849">
    <property type="component" value="Unassembled WGS sequence"/>
</dbReference>
<dbReference type="Gene3D" id="3.20.20.100">
    <property type="entry name" value="NADP-dependent oxidoreductase domain"/>
    <property type="match status" value="1"/>
</dbReference>
<evidence type="ECO:0000256" key="1">
    <source>
        <dbReference type="ARBA" id="ARBA00023002"/>
    </source>
</evidence>
<dbReference type="InterPro" id="IPR036812">
    <property type="entry name" value="NAD(P)_OxRdtase_dom_sf"/>
</dbReference>
<proteinExistence type="predicted"/>
<reference evidence="3 4" key="1">
    <citation type="submission" date="2019-10" db="EMBL/GenBank/DDBJ databases">
        <authorList>
            <person name="Palmer J.M."/>
        </authorList>
    </citation>
    <scope>NUCLEOTIDE SEQUENCE [LARGE SCALE GENOMIC DNA]</scope>
    <source>
        <strain evidence="3 4">TWF506</strain>
    </source>
</reference>
<dbReference type="EMBL" id="JAVHJM010000009">
    <property type="protein sequence ID" value="KAK6506030.1"/>
    <property type="molecule type" value="Genomic_DNA"/>
</dbReference>
<organism evidence="3 4">
    <name type="scientific">Arthrobotrys conoides</name>
    <dbReference type="NCBI Taxonomy" id="74498"/>
    <lineage>
        <taxon>Eukaryota</taxon>
        <taxon>Fungi</taxon>
        <taxon>Dikarya</taxon>
        <taxon>Ascomycota</taxon>
        <taxon>Pezizomycotina</taxon>
        <taxon>Orbiliomycetes</taxon>
        <taxon>Orbiliales</taxon>
        <taxon>Orbiliaceae</taxon>
        <taxon>Arthrobotrys</taxon>
    </lineage>
</organism>
<accession>A0AAN8NDP2</accession>
<name>A0AAN8NDP2_9PEZI</name>
<dbReference type="InterPro" id="IPR020471">
    <property type="entry name" value="AKR"/>
</dbReference>
<dbReference type="GO" id="GO:0070485">
    <property type="term" value="P:dehydro-D-arabinono-1,4-lactone biosynthetic process"/>
    <property type="evidence" value="ECO:0007669"/>
    <property type="project" value="TreeGrafter"/>
</dbReference>
<dbReference type="PANTHER" id="PTHR42686:SF1">
    <property type="entry name" value="GH17980P-RELATED"/>
    <property type="match status" value="1"/>
</dbReference>
<dbReference type="AlphaFoldDB" id="A0AAN8NDP2"/>
<dbReference type="PANTHER" id="PTHR42686">
    <property type="entry name" value="GH17980P-RELATED"/>
    <property type="match status" value="1"/>
</dbReference>
<dbReference type="SUPFAM" id="SSF51430">
    <property type="entry name" value="NAD(P)-linked oxidoreductase"/>
    <property type="match status" value="1"/>
</dbReference>
<evidence type="ECO:0000313" key="3">
    <source>
        <dbReference type="EMBL" id="KAK6506030.1"/>
    </source>
</evidence>
<dbReference type="GO" id="GO:0005829">
    <property type="term" value="C:cytosol"/>
    <property type="evidence" value="ECO:0007669"/>
    <property type="project" value="TreeGrafter"/>
</dbReference>
<comment type="caution">
    <text evidence="3">The sequence shown here is derived from an EMBL/GenBank/DDBJ whole genome shotgun (WGS) entry which is preliminary data.</text>
</comment>
<sequence length="379" mass="42419">MTERPPLSQTLPPLLLGSAAFNSQYNKSPFNLPFTSIIRHFLSSSPKVGFDTSPYYGPAEILLGHSLKLLSPPRNTYFLATKIGRIASNEFDYSPEWIRRSITRSLNRLGVEKLDLVYCHDIEFVSFDEVLSAVITLRELRSEGKIDYIGISGYPVDLLSETAERLFVITGEGLDAVMSYSNYTIQNTRLASNGIHYFTKVAAVECVINASLLGMGLLRSQGVPIGDMGDFHPSSDGLRKVCNDASRFVADKGKKLEEVAYRWALENWADKGGVAGTSALTTGEEEKKVGVSVIGVSYLEELESILNTWEDVLKAREGDEQAVGRRKENDELVKELKDVFGEWYDDIWESPGEGFVREEVKPERLLSDEELWPEMKLLK</sequence>
<evidence type="ECO:0000259" key="2">
    <source>
        <dbReference type="Pfam" id="PF00248"/>
    </source>
</evidence>
<keyword evidence="1" id="KW-0560">Oxidoreductase</keyword>
<feature type="domain" description="NADP-dependent oxidoreductase" evidence="2">
    <location>
        <begin position="14"/>
        <end position="316"/>
    </location>
</feature>
<protein>
    <recommendedName>
        <fullName evidence="2">NADP-dependent oxidoreductase domain-containing protein</fullName>
    </recommendedName>
</protein>
<evidence type="ECO:0000313" key="4">
    <source>
        <dbReference type="Proteomes" id="UP001307849"/>
    </source>
</evidence>
<keyword evidence="4" id="KW-1185">Reference proteome</keyword>
<gene>
    <name evidence="3" type="ORF">TWF506_010956</name>
</gene>
<dbReference type="Pfam" id="PF00248">
    <property type="entry name" value="Aldo_ket_red"/>
    <property type="match status" value="1"/>
</dbReference>
<dbReference type="GO" id="GO:0045290">
    <property type="term" value="F:D-arabinose 1-dehydrogenase [NAD(P)+] activity"/>
    <property type="evidence" value="ECO:0007669"/>
    <property type="project" value="TreeGrafter"/>
</dbReference>
<dbReference type="InterPro" id="IPR023210">
    <property type="entry name" value="NADP_OxRdtase_dom"/>
</dbReference>